<evidence type="ECO:0000313" key="2">
    <source>
        <dbReference type="EMBL" id="MBK1787475.1"/>
    </source>
</evidence>
<gene>
    <name evidence="2" type="ORF">JHE00_24385</name>
</gene>
<dbReference type="InterPro" id="IPR036237">
    <property type="entry name" value="Xyl_isomerase-like_sf"/>
</dbReference>
<dbReference type="Proteomes" id="UP000635245">
    <property type="component" value="Unassembled WGS sequence"/>
</dbReference>
<dbReference type="Pfam" id="PF01261">
    <property type="entry name" value="AP_endonuc_2"/>
    <property type="match status" value="1"/>
</dbReference>
<sequence>MSAAHPLELVEAAAAAGFEHCGIRVAAPTAAELVAEIAGDERLLRELRRRLADTGVEVLDVETFRLISSPDLDAMAASLEAGRRLGARYAVASGPDPEPERLSDHLAQLCERAAELEMMVAFEFHSCYAVDTLDRALVLIGRCGAPNLVLLVDLLHLVRTGGGPPDLARVDPRLIPYVQVCDAVRDGPVGIEARRVEARTDRRLLGEGELDLAGLLGALPVGIPFSVETPTMRLRDLPFIDQARVVAETTRAFLDSLPTDSRTGDR</sequence>
<dbReference type="InterPro" id="IPR050312">
    <property type="entry name" value="IolE/XylAMocC-like"/>
</dbReference>
<keyword evidence="3" id="KW-1185">Reference proteome</keyword>
<dbReference type="Gene3D" id="3.20.20.150">
    <property type="entry name" value="Divalent-metal-dependent TIM barrel enzymes"/>
    <property type="match status" value="1"/>
</dbReference>
<dbReference type="EMBL" id="JAENJH010000007">
    <property type="protein sequence ID" value="MBK1787475.1"/>
    <property type="molecule type" value="Genomic_DNA"/>
</dbReference>
<evidence type="ECO:0000259" key="1">
    <source>
        <dbReference type="Pfam" id="PF01261"/>
    </source>
</evidence>
<dbReference type="RefSeq" id="WP_200322149.1">
    <property type="nucleotide sequence ID" value="NZ_JAENJH010000007.1"/>
</dbReference>
<dbReference type="SUPFAM" id="SSF51658">
    <property type="entry name" value="Xylose isomerase-like"/>
    <property type="match status" value="1"/>
</dbReference>
<name>A0A934QW30_9PSEU</name>
<proteinExistence type="predicted"/>
<evidence type="ECO:0000313" key="3">
    <source>
        <dbReference type="Proteomes" id="UP000635245"/>
    </source>
</evidence>
<dbReference type="InterPro" id="IPR013022">
    <property type="entry name" value="Xyl_isomerase-like_TIM-brl"/>
</dbReference>
<dbReference type="PANTHER" id="PTHR12110:SF48">
    <property type="entry name" value="BLL3656 PROTEIN"/>
    <property type="match status" value="1"/>
</dbReference>
<reference evidence="2" key="1">
    <citation type="submission" date="2020-12" db="EMBL/GenBank/DDBJ databases">
        <title>Prauserella sp. ASG 168, a novel actinomycete isolated from cave rock.</title>
        <authorList>
            <person name="Suriyachadkun C."/>
        </authorList>
    </citation>
    <scope>NUCLEOTIDE SEQUENCE</scope>
    <source>
        <strain evidence="2">ASG 168</strain>
    </source>
</reference>
<dbReference type="PANTHER" id="PTHR12110">
    <property type="entry name" value="HYDROXYPYRUVATE ISOMERASE"/>
    <property type="match status" value="1"/>
</dbReference>
<organism evidence="2 3">
    <name type="scientific">Prauserella cavernicola</name>
    <dbReference type="NCBI Taxonomy" id="2800127"/>
    <lineage>
        <taxon>Bacteria</taxon>
        <taxon>Bacillati</taxon>
        <taxon>Actinomycetota</taxon>
        <taxon>Actinomycetes</taxon>
        <taxon>Pseudonocardiales</taxon>
        <taxon>Pseudonocardiaceae</taxon>
        <taxon>Prauserella</taxon>
    </lineage>
</organism>
<comment type="caution">
    <text evidence="2">The sequence shown here is derived from an EMBL/GenBank/DDBJ whole genome shotgun (WGS) entry which is preliminary data.</text>
</comment>
<accession>A0A934QW30</accession>
<dbReference type="AlphaFoldDB" id="A0A934QW30"/>
<feature type="domain" description="Xylose isomerase-like TIM barrel" evidence="1">
    <location>
        <begin position="10"/>
        <end position="241"/>
    </location>
</feature>
<protein>
    <submittedName>
        <fullName evidence="2">TIM barrel protein</fullName>
    </submittedName>
</protein>